<dbReference type="PROSITE" id="PS51736">
    <property type="entry name" value="RECOMBINASES_3"/>
    <property type="match status" value="1"/>
</dbReference>
<dbReference type="InterPro" id="IPR006118">
    <property type="entry name" value="Recombinase_CS"/>
</dbReference>
<dbReference type="RefSeq" id="WP_053031404.1">
    <property type="nucleotide sequence ID" value="NZ_CUEE01000015.1"/>
</dbReference>
<dbReference type="Gene3D" id="3.40.50.1390">
    <property type="entry name" value="Resolvase, N-terminal catalytic domain"/>
    <property type="match status" value="1"/>
</dbReference>
<evidence type="ECO:0000259" key="5">
    <source>
        <dbReference type="PROSITE" id="PS51736"/>
    </source>
</evidence>
<evidence type="ECO:0000256" key="4">
    <source>
        <dbReference type="PROSITE-ProRule" id="PRU10137"/>
    </source>
</evidence>
<evidence type="ECO:0000256" key="1">
    <source>
        <dbReference type="ARBA" id="ARBA00022908"/>
    </source>
</evidence>
<feature type="domain" description="Resolvase/invertase-type recombinase catalytic" evidence="5">
    <location>
        <begin position="2"/>
        <end position="147"/>
    </location>
</feature>
<dbReference type="PANTHER" id="PTHR30461:SF23">
    <property type="entry name" value="DNA RECOMBINASE-RELATED"/>
    <property type="match status" value="1"/>
</dbReference>
<dbReference type="PANTHER" id="PTHR30461">
    <property type="entry name" value="DNA-INVERTASE FROM LAMBDOID PROPHAGE"/>
    <property type="match status" value="1"/>
</dbReference>
<dbReference type="InterPro" id="IPR038109">
    <property type="entry name" value="DNA_bind_recomb_sf"/>
</dbReference>
<dbReference type="PROSITE" id="PS00397">
    <property type="entry name" value="RECOMBINASES_1"/>
    <property type="match status" value="1"/>
</dbReference>
<feature type="active site" description="O-(5'-phospho-DNA)-serine intermediate" evidence="4">
    <location>
        <position position="10"/>
    </location>
</feature>
<gene>
    <name evidence="7" type="ORF">HUN84_11800</name>
</gene>
<dbReference type="SMART" id="SM00857">
    <property type="entry name" value="Resolvase"/>
    <property type="match status" value="1"/>
</dbReference>
<dbReference type="EMBL" id="JABVEG010000011">
    <property type="protein sequence ID" value="NUI83385.1"/>
    <property type="molecule type" value="Genomic_DNA"/>
</dbReference>
<evidence type="ECO:0000259" key="6">
    <source>
        <dbReference type="PROSITE" id="PS51737"/>
    </source>
</evidence>
<dbReference type="GeneID" id="74187382"/>
<reference evidence="7 8" key="1">
    <citation type="submission" date="2020-06" db="EMBL/GenBank/DDBJ databases">
        <title>Staphylococcus borealis sp. nov. -A novel member of the Staphylococcaceae family isolated from skin and blood in humans.</title>
        <authorList>
            <person name="Pain M."/>
            <person name="Wolden R."/>
            <person name="Jaen-Luchoro D."/>
            <person name="Salva-Serra F."/>
            <person name="Iglesias B.P."/>
            <person name="Karlsson R."/>
            <person name="Klingenberg C."/>
            <person name="Cavanagh J.P."/>
        </authorList>
    </citation>
    <scope>NUCLEOTIDE SEQUENCE [LARGE SCALE GENOMIC DNA]</scope>
    <source>
        <strain evidence="7 8">58-22</strain>
    </source>
</reference>
<proteinExistence type="predicted"/>
<keyword evidence="8" id="KW-1185">Reference proteome</keyword>
<name>A0ABX2LW05_9STAP</name>
<dbReference type="InterPro" id="IPR011109">
    <property type="entry name" value="DNA_bind_recombinase_dom"/>
</dbReference>
<dbReference type="Pfam" id="PF07508">
    <property type="entry name" value="Recombinase"/>
    <property type="match status" value="1"/>
</dbReference>
<dbReference type="InterPro" id="IPR006119">
    <property type="entry name" value="Resolv_N"/>
</dbReference>
<evidence type="ECO:0000256" key="2">
    <source>
        <dbReference type="ARBA" id="ARBA00023125"/>
    </source>
</evidence>
<dbReference type="Gene3D" id="3.90.1750.20">
    <property type="entry name" value="Putative Large Serine Recombinase, Chain B, Domain 2"/>
    <property type="match status" value="1"/>
</dbReference>
<keyword evidence="1" id="KW-0229">DNA integration</keyword>
<dbReference type="CDD" id="cd03768">
    <property type="entry name" value="SR_ResInv"/>
    <property type="match status" value="1"/>
</dbReference>
<evidence type="ECO:0000313" key="8">
    <source>
        <dbReference type="Proteomes" id="UP000610527"/>
    </source>
</evidence>
<dbReference type="SUPFAM" id="SSF53041">
    <property type="entry name" value="Resolvase-like"/>
    <property type="match status" value="1"/>
</dbReference>
<accession>A0ABX2LW05</accession>
<comment type="caution">
    <text evidence="7">The sequence shown here is derived from an EMBL/GenBank/DDBJ whole genome shotgun (WGS) entry which is preliminary data.</text>
</comment>
<dbReference type="InterPro" id="IPR036162">
    <property type="entry name" value="Resolvase-like_N_sf"/>
</dbReference>
<dbReference type="Proteomes" id="UP000610527">
    <property type="component" value="Unassembled WGS sequence"/>
</dbReference>
<feature type="domain" description="Recombinase" evidence="6">
    <location>
        <begin position="154"/>
        <end position="257"/>
    </location>
</feature>
<keyword evidence="3" id="KW-0233">DNA recombination</keyword>
<evidence type="ECO:0000256" key="3">
    <source>
        <dbReference type="ARBA" id="ARBA00023172"/>
    </source>
</evidence>
<dbReference type="Pfam" id="PF00239">
    <property type="entry name" value="Resolvase"/>
    <property type="match status" value="1"/>
</dbReference>
<keyword evidence="2" id="KW-0238">DNA-binding</keyword>
<protein>
    <submittedName>
        <fullName evidence="7">Recombinase family protein</fullName>
    </submittedName>
</protein>
<dbReference type="PROSITE" id="PS51737">
    <property type="entry name" value="RECOMBINASE_DNA_BIND"/>
    <property type="match status" value="1"/>
</dbReference>
<organism evidence="7 8">
    <name type="scientific">Staphylococcus borealis</name>
    <dbReference type="NCBI Taxonomy" id="2742203"/>
    <lineage>
        <taxon>Bacteria</taxon>
        <taxon>Bacillati</taxon>
        <taxon>Bacillota</taxon>
        <taxon>Bacilli</taxon>
        <taxon>Bacillales</taxon>
        <taxon>Staphylococcaceae</taxon>
        <taxon>Staphylococcus</taxon>
    </lineage>
</organism>
<sequence>MKVAVYCRVSTLEQKEHGYSIEEQERKLKSFCDINDWTVYDTYVDAGYSGAKRDRPELQRLMKDINKFDLVLVYKLDRLTRNVRDLLDLLEIFEQNNVSFRSATEVYDTTTAMGRLFVTLVGAMAEWERETIRERTQMGKLAALRKGIMLTTPPFYYDRVDNKFVPNKYKDVILWAYDEAMKGQSSNAIARKLNNSDIPPPNNTQWQGRTITHALKNPFTRGHFDWGGVHIENNHEAIITEEMYDKVKDRLNERVNTKKVKHTSIFRGKLVCPNCSARLTLNSHKKKSNSGYIFVKQYYCNNCKVTPNLKPVYIKESEVLRVFYEYLKRFDLEKYEVTQKQNEPEITIDINKVMEQRKRYHKLYANGLMQEDELFDLIKETDQTIVEYEKQNENREVKQYDIEDIKQYKDLLLEMWDISSDEDKEDFIKMAIKNIYFEYIIGTGNTRRKRNSLKITSIEFY</sequence>
<dbReference type="InterPro" id="IPR050639">
    <property type="entry name" value="SSR_resolvase"/>
</dbReference>
<evidence type="ECO:0000313" key="7">
    <source>
        <dbReference type="EMBL" id="NUI83385.1"/>
    </source>
</evidence>